<feature type="transmembrane region" description="Helical" evidence="2">
    <location>
        <begin position="149"/>
        <end position="168"/>
    </location>
</feature>
<feature type="region of interest" description="Disordered" evidence="1">
    <location>
        <begin position="380"/>
        <end position="570"/>
    </location>
</feature>
<feature type="transmembrane region" description="Helical" evidence="2">
    <location>
        <begin position="64"/>
        <end position="83"/>
    </location>
</feature>
<keyword evidence="2" id="KW-0472">Membrane</keyword>
<feature type="compositionally biased region" description="Basic and acidic residues" evidence="1">
    <location>
        <begin position="452"/>
        <end position="461"/>
    </location>
</feature>
<name>A0AAN9GLE4_9CAEN</name>
<feature type="transmembrane region" description="Helical" evidence="2">
    <location>
        <begin position="261"/>
        <end position="282"/>
    </location>
</feature>
<dbReference type="PANTHER" id="PTHR22168">
    <property type="entry name" value="TMEM26 PROTEIN"/>
    <property type="match status" value="1"/>
</dbReference>
<dbReference type="InterPro" id="IPR019169">
    <property type="entry name" value="Transmembrane_26"/>
</dbReference>
<dbReference type="Proteomes" id="UP001374579">
    <property type="component" value="Unassembled WGS sequence"/>
</dbReference>
<reference evidence="3 4" key="1">
    <citation type="submission" date="2024-02" db="EMBL/GenBank/DDBJ databases">
        <title>Chromosome-scale genome assembly of the rough periwinkle Littorina saxatilis.</title>
        <authorList>
            <person name="De Jode A."/>
            <person name="Faria R."/>
            <person name="Formenti G."/>
            <person name="Sims Y."/>
            <person name="Smith T.P."/>
            <person name="Tracey A."/>
            <person name="Wood J.M.D."/>
            <person name="Zagrodzka Z.B."/>
            <person name="Johannesson K."/>
            <person name="Butlin R.K."/>
            <person name="Leder E.H."/>
        </authorList>
    </citation>
    <scope>NUCLEOTIDE SEQUENCE [LARGE SCALE GENOMIC DNA]</scope>
    <source>
        <strain evidence="3">Snail1</strain>
        <tissue evidence="3">Muscle</tissue>
    </source>
</reference>
<protein>
    <recommendedName>
        <fullName evidence="5">Transmembrane protein 26</fullName>
    </recommendedName>
</protein>
<dbReference type="PANTHER" id="PTHR22168:SF3">
    <property type="entry name" value="TRANSMEMBRANE PROTEIN 26"/>
    <property type="match status" value="1"/>
</dbReference>
<feature type="compositionally biased region" description="Basic and acidic residues" evidence="1">
    <location>
        <begin position="540"/>
        <end position="558"/>
    </location>
</feature>
<comment type="caution">
    <text evidence="3">The sequence shown here is derived from an EMBL/GenBank/DDBJ whole genome shotgun (WGS) entry which is preliminary data.</text>
</comment>
<feature type="compositionally biased region" description="Basic and acidic residues" evidence="1">
    <location>
        <begin position="435"/>
        <end position="445"/>
    </location>
</feature>
<feature type="transmembrane region" description="Helical" evidence="2">
    <location>
        <begin position="118"/>
        <end position="137"/>
    </location>
</feature>
<evidence type="ECO:0000256" key="2">
    <source>
        <dbReference type="SAM" id="Phobius"/>
    </source>
</evidence>
<keyword evidence="2" id="KW-1133">Transmembrane helix</keyword>
<organism evidence="3 4">
    <name type="scientific">Littorina saxatilis</name>
    <dbReference type="NCBI Taxonomy" id="31220"/>
    <lineage>
        <taxon>Eukaryota</taxon>
        <taxon>Metazoa</taxon>
        <taxon>Spiralia</taxon>
        <taxon>Lophotrochozoa</taxon>
        <taxon>Mollusca</taxon>
        <taxon>Gastropoda</taxon>
        <taxon>Caenogastropoda</taxon>
        <taxon>Littorinimorpha</taxon>
        <taxon>Littorinoidea</taxon>
        <taxon>Littorinidae</taxon>
        <taxon>Littorina</taxon>
    </lineage>
</organism>
<evidence type="ECO:0000313" key="3">
    <source>
        <dbReference type="EMBL" id="KAK7112998.1"/>
    </source>
</evidence>
<evidence type="ECO:0000313" key="4">
    <source>
        <dbReference type="Proteomes" id="UP001374579"/>
    </source>
</evidence>
<gene>
    <name evidence="3" type="ORF">V1264_012366</name>
</gene>
<feature type="compositionally biased region" description="Polar residues" evidence="1">
    <location>
        <begin position="462"/>
        <end position="472"/>
    </location>
</feature>
<proteinExistence type="predicted"/>
<dbReference type="Pfam" id="PF09772">
    <property type="entry name" value="Tmem26"/>
    <property type="match status" value="1"/>
</dbReference>
<evidence type="ECO:0000256" key="1">
    <source>
        <dbReference type="SAM" id="MobiDB-lite"/>
    </source>
</evidence>
<keyword evidence="2" id="KW-0812">Transmembrane</keyword>
<dbReference type="EMBL" id="JBAMIC010000002">
    <property type="protein sequence ID" value="KAK7112998.1"/>
    <property type="molecule type" value="Genomic_DNA"/>
</dbReference>
<feature type="compositionally biased region" description="Basic and acidic residues" evidence="1">
    <location>
        <begin position="380"/>
        <end position="412"/>
    </location>
</feature>
<keyword evidence="4" id="KW-1185">Reference proteome</keyword>
<feature type="transmembrane region" description="Helical" evidence="2">
    <location>
        <begin position="35"/>
        <end position="52"/>
    </location>
</feature>
<feature type="transmembrane region" description="Helical" evidence="2">
    <location>
        <begin position="180"/>
        <end position="202"/>
    </location>
</feature>
<accession>A0AAN9GLE4</accession>
<feature type="transmembrane region" description="Helical" evidence="2">
    <location>
        <begin position="12"/>
        <end position="29"/>
    </location>
</feature>
<evidence type="ECO:0008006" key="5">
    <source>
        <dbReference type="Google" id="ProtNLM"/>
    </source>
</evidence>
<dbReference type="AlphaFoldDB" id="A0AAN9GLE4"/>
<sequence length="570" mass="64944">MPSVNQFKALGVRLALVLHCILVVWRVAVSWKDDHYWLLLTAIVPLVVEGLYNAFKQNGVEWKLFSLCFFFYLGATLPGIWLLEIQKTVNYQNTNTSQVEDLDISGITIPVRLSPDTWVLVVEEMMLYFMIVGRWLLPRGEVGREQLTQLLFAFIGIASDIMELFSLFDEDPSIRHNTTLTYVILSVWSLSVLQFTLTFITAHRPRRARGLRTTPEEFHDQEQQHRHSILRVELLATFLSLFMQDGPFLAVRLYTTVKYNVVTYSLVFFTAKNVLVIMLLVYKIFLLLNKLCCPKDHTEADDLKHLDADVFGYDEDGDYDDDDYEDVVVRVRKNMLQNGQVFDERLGSLRKRGKQEKKGKINPIIVDAESGDFDKKQLAKMDGRREPEDLRQAGELRMEKDLDRGDLGEPRGFDMGTGQMGELQKVIDGPSTPAKKMERTKKYDKLMVQNEISEKGEKEAETSLTLDPSSNKNDLDAITLEPKTTDENTEMEDQNQSNSSPFSDKELNDALGELDQISDDSGHQDSENNDGVNGSLPRYGRADDTQGADRKDDSKEIGRGSFVSYTSVRA</sequence>